<dbReference type="Proteomes" id="UP000789901">
    <property type="component" value="Unassembled WGS sequence"/>
</dbReference>
<gene>
    <name evidence="2" type="ORF">GMARGA_LOCUS15882</name>
</gene>
<organism evidence="2 3">
    <name type="scientific">Gigaspora margarita</name>
    <dbReference type="NCBI Taxonomy" id="4874"/>
    <lineage>
        <taxon>Eukaryota</taxon>
        <taxon>Fungi</taxon>
        <taxon>Fungi incertae sedis</taxon>
        <taxon>Mucoromycota</taxon>
        <taxon>Glomeromycotina</taxon>
        <taxon>Glomeromycetes</taxon>
        <taxon>Diversisporales</taxon>
        <taxon>Gigasporaceae</taxon>
        <taxon>Gigaspora</taxon>
    </lineage>
</organism>
<reference evidence="2 3" key="1">
    <citation type="submission" date="2021-06" db="EMBL/GenBank/DDBJ databases">
        <authorList>
            <person name="Kallberg Y."/>
            <person name="Tangrot J."/>
            <person name="Rosling A."/>
        </authorList>
    </citation>
    <scope>NUCLEOTIDE SEQUENCE [LARGE SCALE GENOMIC DNA]</scope>
    <source>
        <strain evidence="2 3">120-4 pot B 10/14</strain>
    </source>
</reference>
<evidence type="ECO:0000256" key="1">
    <source>
        <dbReference type="SAM" id="Phobius"/>
    </source>
</evidence>
<feature type="transmembrane region" description="Helical" evidence="1">
    <location>
        <begin position="64"/>
        <end position="83"/>
    </location>
</feature>
<feature type="transmembrane region" description="Helical" evidence="1">
    <location>
        <begin position="7"/>
        <end position="26"/>
    </location>
</feature>
<keyword evidence="1" id="KW-0812">Transmembrane</keyword>
<keyword evidence="1" id="KW-1133">Transmembrane helix</keyword>
<name>A0ABN7V9W5_GIGMA</name>
<sequence>MNCVINFLIQVATTIELLLIVSAIIISQDKLAIIFTSTNIEIVEFPKSKDETISVQEVIEAAKVMKIMLMALIYFAKVLFYYCKEQFSLFFMNLLRE</sequence>
<keyword evidence="3" id="KW-1185">Reference proteome</keyword>
<comment type="caution">
    <text evidence="2">The sequence shown here is derived from an EMBL/GenBank/DDBJ whole genome shotgun (WGS) entry which is preliminary data.</text>
</comment>
<protein>
    <submittedName>
        <fullName evidence="2">27354_t:CDS:1</fullName>
    </submittedName>
</protein>
<accession>A0ABN7V9W5</accession>
<dbReference type="EMBL" id="CAJVQB010011215">
    <property type="protein sequence ID" value="CAG8746036.1"/>
    <property type="molecule type" value="Genomic_DNA"/>
</dbReference>
<keyword evidence="1" id="KW-0472">Membrane</keyword>
<evidence type="ECO:0000313" key="3">
    <source>
        <dbReference type="Proteomes" id="UP000789901"/>
    </source>
</evidence>
<evidence type="ECO:0000313" key="2">
    <source>
        <dbReference type="EMBL" id="CAG8746036.1"/>
    </source>
</evidence>
<proteinExistence type="predicted"/>